<name>A0A7N0V8G0_KALFE</name>
<evidence type="ECO:0000313" key="2">
    <source>
        <dbReference type="Proteomes" id="UP000594263"/>
    </source>
</evidence>
<proteinExistence type="predicted"/>
<protein>
    <submittedName>
        <fullName evidence="1">Uncharacterized protein</fullName>
    </submittedName>
</protein>
<dbReference type="EnsemblPlants" id="Kaladp0262s0012.1.v1.1">
    <property type="protein sequence ID" value="Kaladp0262s0012.1.v1.1.CDS.1"/>
    <property type="gene ID" value="Kaladp0262s0012.v1.1"/>
</dbReference>
<sequence length="82" mass="9752">MEIQKEATKSHGYRIPMASLFYEMVTHIHFLVYTSLLSVELRLPSCMSMSSYHPQKVDWKTPLLCVICKLFPRLCKHNFFIW</sequence>
<reference evidence="1" key="1">
    <citation type="submission" date="2021-01" db="UniProtKB">
        <authorList>
            <consortium name="EnsemblPlants"/>
        </authorList>
    </citation>
    <scope>IDENTIFICATION</scope>
</reference>
<dbReference type="Proteomes" id="UP000594263">
    <property type="component" value="Unplaced"/>
</dbReference>
<organism evidence="1 2">
    <name type="scientific">Kalanchoe fedtschenkoi</name>
    <name type="common">Lavender scallops</name>
    <name type="synonym">South American air plant</name>
    <dbReference type="NCBI Taxonomy" id="63787"/>
    <lineage>
        <taxon>Eukaryota</taxon>
        <taxon>Viridiplantae</taxon>
        <taxon>Streptophyta</taxon>
        <taxon>Embryophyta</taxon>
        <taxon>Tracheophyta</taxon>
        <taxon>Spermatophyta</taxon>
        <taxon>Magnoliopsida</taxon>
        <taxon>eudicotyledons</taxon>
        <taxon>Gunneridae</taxon>
        <taxon>Pentapetalae</taxon>
        <taxon>Saxifragales</taxon>
        <taxon>Crassulaceae</taxon>
        <taxon>Kalanchoe</taxon>
    </lineage>
</organism>
<accession>A0A7N0V8G0</accession>
<evidence type="ECO:0000313" key="1">
    <source>
        <dbReference type="EnsemblPlants" id="Kaladp0262s0012.1.v1.1.CDS.1"/>
    </source>
</evidence>
<dbReference type="Gramene" id="Kaladp0262s0012.1.v1.1">
    <property type="protein sequence ID" value="Kaladp0262s0012.1.v1.1.CDS.1"/>
    <property type="gene ID" value="Kaladp0262s0012.v1.1"/>
</dbReference>
<dbReference type="AlphaFoldDB" id="A0A7N0V8G0"/>
<keyword evidence="2" id="KW-1185">Reference proteome</keyword>